<dbReference type="SUPFAM" id="SSF55347">
    <property type="entry name" value="Glyceraldehyde-3-phosphate dehydrogenase-like, C-terminal domain"/>
    <property type="match status" value="1"/>
</dbReference>
<dbReference type="PANTHER" id="PTHR43818">
    <property type="entry name" value="BCDNA.GH03377"/>
    <property type="match status" value="1"/>
</dbReference>
<dbReference type="Gene3D" id="3.40.50.720">
    <property type="entry name" value="NAD(P)-binding Rossmann-like Domain"/>
    <property type="match status" value="1"/>
</dbReference>
<name>A0A2U3KCN1_9BACT</name>
<dbReference type="AlphaFoldDB" id="A0A2U3KCN1"/>
<dbReference type="InterPro" id="IPR050463">
    <property type="entry name" value="Gfo/Idh/MocA_oxidrdct_glycsds"/>
</dbReference>
<dbReference type="EMBL" id="OMOD01000090">
    <property type="protein sequence ID" value="SPF37421.1"/>
    <property type="molecule type" value="Genomic_DNA"/>
</dbReference>
<evidence type="ECO:0000259" key="2">
    <source>
        <dbReference type="Pfam" id="PF19051"/>
    </source>
</evidence>
<gene>
    <name evidence="3" type="ORF">SBA1_180050</name>
</gene>
<evidence type="ECO:0000259" key="1">
    <source>
        <dbReference type="Pfam" id="PF01408"/>
    </source>
</evidence>
<dbReference type="InterPro" id="IPR036291">
    <property type="entry name" value="NAD(P)-bd_dom_sf"/>
</dbReference>
<reference evidence="4" key="1">
    <citation type="submission" date="2018-02" db="EMBL/GenBank/DDBJ databases">
        <authorList>
            <person name="Hausmann B."/>
        </authorList>
    </citation>
    <scope>NUCLEOTIDE SEQUENCE [LARGE SCALE GENOMIC DNA]</scope>
    <source>
        <strain evidence="4">Peat soil MAG SbA1</strain>
    </source>
</reference>
<accession>A0A2U3KCN1</accession>
<feature type="domain" description="Gfo/Idh/MocA-like oxidoreductase bacterial type C-terminal" evidence="2">
    <location>
        <begin position="176"/>
        <end position="271"/>
    </location>
</feature>
<evidence type="ECO:0000313" key="3">
    <source>
        <dbReference type="EMBL" id="SPF37421.1"/>
    </source>
</evidence>
<dbReference type="InterPro" id="IPR000683">
    <property type="entry name" value="Gfo/Idh/MocA-like_OxRdtase_N"/>
</dbReference>
<dbReference type="GO" id="GO:0000166">
    <property type="term" value="F:nucleotide binding"/>
    <property type="evidence" value="ECO:0007669"/>
    <property type="project" value="InterPro"/>
</dbReference>
<dbReference type="Pfam" id="PF19051">
    <property type="entry name" value="GFO_IDH_MocA_C2"/>
    <property type="match status" value="1"/>
</dbReference>
<protein>
    <submittedName>
        <fullName evidence="3">Putative Oxidoreductase domain protein</fullName>
    </submittedName>
</protein>
<proteinExistence type="predicted"/>
<dbReference type="Pfam" id="PF01408">
    <property type="entry name" value="GFO_IDH_MocA"/>
    <property type="match status" value="1"/>
</dbReference>
<dbReference type="Gene3D" id="3.30.360.10">
    <property type="entry name" value="Dihydrodipicolinate Reductase, domain 2"/>
    <property type="match status" value="1"/>
</dbReference>
<organism evidence="3 4">
    <name type="scientific">Candidatus Sulfotelmatobacter kueseliae</name>
    <dbReference type="NCBI Taxonomy" id="2042962"/>
    <lineage>
        <taxon>Bacteria</taxon>
        <taxon>Pseudomonadati</taxon>
        <taxon>Acidobacteriota</taxon>
        <taxon>Terriglobia</taxon>
        <taxon>Terriglobales</taxon>
        <taxon>Candidatus Korobacteraceae</taxon>
        <taxon>Candidatus Sulfotelmatobacter</taxon>
    </lineage>
</organism>
<dbReference type="OrthoDB" id="9792935at2"/>
<feature type="domain" description="Gfo/Idh/MocA-like oxidoreductase N-terminal" evidence="1">
    <location>
        <begin position="47"/>
        <end position="166"/>
    </location>
</feature>
<dbReference type="SUPFAM" id="SSF51735">
    <property type="entry name" value="NAD(P)-binding Rossmann-fold domains"/>
    <property type="match status" value="1"/>
</dbReference>
<sequence length="452" mass="49888">MSKSTRREFILRSATQAAGLGLVLNGKLVALSPSPLPKPASPNDRVNLGFIGFGIRGNILLEAAKETQQANLVEVCDCYQGHLDRAKERTEGKIATNFANYKKLLDRKDIDAVVVATPDHWHLRIVLDALSAGKDVYIEKPMTYRIEDGPAIIQAARENKRMVQAGSQWVSCEQHKKAQEIVMSGKLGKVTKVTASYNRNSSTGAWNYPIPLDLEEGVNFNWKEWLGPAPKVAYNPERVFRYRKYWDYSGGISTDLFVHLITSIHFIMGAEMPKSVVATGGILYRHDGREVPDTLDALFDYGSYCVNMAGTFNSASTAGQGIQFLGTEGSLSVLLGAGMIEQAEYKSEGYEYSIDSWPKAMQDAFLNQENHRAESQGTGVKPTPENLEFTNKPDATVFHLANFIEAVRTRQPSYETAEVGHHAAAAGHMVNLSYRSGKRMLWDATKGSASEA</sequence>
<evidence type="ECO:0000313" key="4">
    <source>
        <dbReference type="Proteomes" id="UP000238701"/>
    </source>
</evidence>
<dbReference type="PANTHER" id="PTHR43818:SF5">
    <property type="entry name" value="OXIDOREDUCTASE FAMILY PROTEIN"/>
    <property type="match status" value="1"/>
</dbReference>
<dbReference type="InterPro" id="IPR043906">
    <property type="entry name" value="Gfo/Idh/MocA_OxRdtase_bact_C"/>
</dbReference>
<dbReference type="Proteomes" id="UP000238701">
    <property type="component" value="Unassembled WGS sequence"/>
</dbReference>